<dbReference type="PANTHER" id="PTHR13501">
    <property type="entry name" value="CHLOROPLAST 50S RIBOSOMAL PROTEIN L22-RELATED"/>
    <property type="match status" value="1"/>
</dbReference>
<dbReference type="PROSITE" id="PS00464">
    <property type="entry name" value="RIBOSOMAL_L22"/>
    <property type="match status" value="1"/>
</dbReference>
<geneLocation type="chloroplast" evidence="10"/>
<dbReference type="EMBL" id="KP686075">
    <property type="protein sequence ID" value="AKL78995.1"/>
    <property type="molecule type" value="Genomic_DNA"/>
</dbReference>
<evidence type="ECO:0000256" key="1">
    <source>
        <dbReference type="ARBA" id="ARBA00009451"/>
    </source>
</evidence>
<dbReference type="GO" id="GO:0009507">
    <property type="term" value="C:chloroplast"/>
    <property type="evidence" value="ECO:0007669"/>
    <property type="project" value="UniProtKB-SubCell"/>
</dbReference>
<dbReference type="GO" id="GO:0022625">
    <property type="term" value="C:cytosolic large ribosomal subunit"/>
    <property type="evidence" value="ECO:0007669"/>
    <property type="project" value="TreeGrafter"/>
</dbReference>
<comment type="subcellular location">
    <subcellularLocation>
        <location evidence="7 9">Plastid</location>
        <location evidence="7 9">Chloroplast</location>
    </subcellularLocation>
</comment>
<dbReference type="InterPro" id="IPR001063">
    <property type="entry name" value="Ribosomal_uL22"/>
</dbReference>
<dbReference type="PANTHER" id="PTHR13501:SF8">
    <property type="entry name" value="LARGE RIBOSOMAL SUBUNIT PROTEIN UL22M"/>
    <property type="match status" value="1"/>
</dbReference>
<evidence type="ECO:0000256" key="7">
    <source>
        <dbReference type="HAMAP-Rule" id="MF_01331"/>
    </source>
</evidence>
<comment type="function">
    <text evidence="7 9">The globular domain of the protein is located near the polypeptide exit tunnel on the outside of the subunit, while an extended beta-hairpin is found that lines the wall of the exit tunnel in the center of the 70S ribosome.</text>
</comment>
<comment type="subunit">
    <text evidence="7">Part of the 50S ribosomal subunit.</text>
</comment>
<protein>
    <recommendedName>
        <fullName evidence="6 7">Large ribosomal subunit protein uL22c</fullName>
    </recommendedName>
</protein>
<dbReference type="Gene3D" id="3.90.470.10">
    <property type="entry name" value="Ribosomal protein L22/L17"/>
    <property type="match status" value="1"/>
</dbReference>
<dbReference type="GO" id="GO:0006412">
    <property type="term" value="P:translation"/>
    <property type="evidence" value="ECO:0007669"/>
    <property type="project" value="UniProtKB-UniRule"/>
</dbReference>
<accession>A0A0G3VK10</accession>
<dbReference type="NCBIfam" id="TIGR01044">
    <property type="entry name" value="rplV_bact"/>
    <property type="match status" value="1"/>
</dbReference>
<dbReference type="AlphaFoldDB" id="A0A0G3VK10"/>
<sequence length="113" mass="12672">MKQNDKLEAFAITRHVRISPSKVRRILDQIRGRSCNEALIILKFMSYKSCPIISKVVSSAVSNAKEKFNSAEGSFFITEARADSGSSLKRFCPHAQGRGFPIKKQMCHIISLI</sequence>
<reference evidence="10" key="1">
    <citation type="journal article" date="2015" name="J. Eukaryot. Microbiol.">
        <title>Chloroplast Genome Evolution in the Euglenaceae.</title>
        <authorList>
            <person name="Bennett M.S."/>
            <person name="Triemer R.E."/>
        </authorList>
    </citation>
    <scope>NUCLEOTIDE SEQUENCE</scope>
    <source>
        <strain evidence="10">SAG 1224-17d</strain>
    </source>
</reference>
<proteinExistence type="inferred from homology"/>
<comment type="similarity">
    <text evidence="1 7 8">Belongs to the universal ribosomal protein uL22 family.</text>
</comment>
<dbReference type="InterPro" id="IPR036394">
    <property type="entry name" value="Ribosomal_uL22_sf"/>
</dbReference>
<evidence type="ECO:0000256" key="8">
    <source>
        <dbReference type="RuleBase" id="RU004005"/>
    </source>
</evidence>
<evidence type="ECO:0000256" key="2">
    <source>
        <dbReference type="ARBA" id="ARBA00022730"/>
    </source>
</evidence>
<dbReference type="Pfam" id="PF00237">
    <property type="entry name" value="Ribosomal_L22"/>
    <property type="match status" value="1"/>
</dbReference>
<dbReference type="InterPro" id="IPR018260">
    <property type="entry name" value="Ribosomal_uL22_CS"/>
</dbReference>
<keyword evidence="2 7" id="KW-0699">rRNA-binding</keyword>
<keyword evidence="5 7" id="KW-0687">Ribonucleoprotein</keyword>
<organism evidence="10">
    <name type="scientific">Euglena viridis</name>
    <name type="common">Cercaria viridis</name>
    <dbReference type="NCBI Taxonomy" id="3040"/>
    <lineage>
        <taxon>Eukaryota</taxon>
        <taxon>Discoba</taxon>
        <taxon>Euglenozoa</taxon>
        <taxon>Euglenida</taxon>
        <taxon>Spirocuta</taxon>
        <taxon>Euglenophyceae</taxon>
        <taxon>Euglenales</taxon>
        <taxon>Euglenaceae</taxon>
        <taxon>Euglena</taxon>
    </lineage>
</organism>
<evidence type="ECO:0000313" key="10">
    <source>
        <dbReference type="EMBL" id="AKL78995.1"/>
    </source>
</evidence>
<keyword evidence="3 7" id="KW-0694">RNA-binding</keyword>
<name>A0A0G3VK10_EUGVI</name>
<dbReference type="HAMAP" id="MF_01331_B">
    <property type="entry name" value="Ribosomal_uL22_B"/>
    <property type="match status" value="1"/>
</dbReference>
<dbReference type="SUPFAM" id="SSF54843">
    <property type="entry name" value="Ribosomal protein L22"/>
    <property type="match status" value="1"/>
</dbReference>
<keyword evidence="4 7" id="KW-0689">Ribosomal protein</keyword>
<dbReference type="InterPro" id="IPR005727">
    <property type="entry name" value="Ribosomal_uL22_bac/chlpt-type"/>
</dbReference>
<keyword evidence="10" id="KW-0150">Chloroplast</keyword>
<evidence type="ECO:0000256" key="6">
    <source>
        <dbReference type="ARBA" id="ARBA00035285"/>
    </source>
</evidence>
<keyword evidence="10" id="KW-0934">Plastid</keyword>
<evidence type="ECO:0000256" key="4">
    <source>
        <dbReference type="ARBA" id="ARBA00022980"/>
    </source>
</evidence>
<gene>
    <name evidence="7 10" type="primary">rpl22</name>
</gene>
<dbReference type="CDD" id="cd00336">
    <property type="entry name" value="Ribosomal_L22"/>
    <property type="match status" value="1"/>
</dbReference>
<dbReference type="GO" id="GO:0019843">
    <property type="term" value="F:rRNA binding"/>
    <property type="evidence" value="ECO:0007669"/>
    <property type="project" value="UniProtKB-UniRule"/>
</dbReference>
<evidence type="ECO:0000256" key="5">
    <source>
        <dbReference type="ARBA" id="ARBA00023274"/>
    </source>
</evidence>
<evidence type="ECO:0000256" key="3">
    <source>
        <dbReference type="ARBA" id="ARBA00022884"/>
    </source>
</evidence>
<dbReference type="InterPro" id="IPR047867">
    <property type="entry name" value="Ribosomal_uL22_bac/org-type"/>
</dbReference>
<dbReference type="GO" id="GO:0003735">
    <property type="term" value="F:structural constituent of ribosome"/>
    <property type="evidence" value="ECO:0007669"/>
    <property type="project" value="InterPro"/>
</dbReference>
<comment type="function">
    <text evidence="7 9">This protein binds specifically to 23S rRNA.</text>
</comment>
<evidence type="ECO:0000256" key="9">
    <source>
        <dbReference type="RuleBase" id="RU004009"/>
    </source>
</evidence>